<gene>
    <name evidence="7" type="ORF">C5167_005496</name>
</gene>
<accession>A0A4Y7JDW6</accession>
<dbReference type="Proteomes" id="UP000316621">
    <property type="component" value="Chromosome 4"/>
</dbReference>
<evidence type="ECO:0000313" key="7">
    <source>
        <dbReference type="EMBL" id="RZC58190.1"/>
    </source>
</evidence>
<keyword evidence="4" id="KW-0689">Ribosomal protein</keyword>
<evidence type="ECO:0000313" key="8">
    <source>
        <dbReference type="Proteomes" id="UP000316621"/>
    </source>
</evidence>
<evidence type="ECO:0000256" key="3">
    <source>
        <dbReference type="ARBA" id="ARBA00022490"/>
    </source>
</evidence>
<dbReference type="InterPro" id="IPR036388">
    <property type="entry name" value="WH-like_DNA-bd_sf"/>
</dbReference>
<evidence type="ECO:0000256" key="2">
    <source>
        <dbReference type="ARBA" id="ARBA00007278"/>
    </source>
</evidence>
<dbReference type="GO" id="GO:0022627">
    <property type="term" value="C:cytosolic small ribosomal subunit"/>
    <property type="evidence" value="ECO:0007669"/>
    <property type="project" value="TreeGrafter"/>
</dbReference>
<proteinExistence type="inferred from homology"/>
<organism evidence="7 8">
    <name type="scientific">Papaver somniferum</name>
    <name type="common">Opium poppy</name>
    <dbReference type="NCBI Taxonomy" id="3469"/>
    <lineage>
        <taxon>Eukaryota</taxon>
        <taxon>Viridiplantae</taxon>
        <taxon>Streptophyta</taxon>
        <taxon>Embryophyta</taxon>
        <taxon>Tracheophyta</taxon>
        <taxon>Spermatophyta</taxon>
        <taxon>Magnoliopsida</taxon>
        <taxon>Ranunculales</taxon>
        <taxon>Papaveraceae</taxon>
        <taxon>Papaveroideae</taxon>
        <taxon>Papaver</taxon>
    </lineage>
</organism>
<evidence type="ECO:0000256" key="4">
    <source>
        <dbReference type="ARBA" id="ARBA00022980"/>
    </source>
</evidence>
<dbReference type="GO" id="GO:0003735">
    <property type="term" value="F:structural constituent of ribosome"/>
    <property type="evidence" value="ECO:0007669"/>
    <property type="project" value="TreeGrafter"/>
</dbReference>
<dbReference type="EMBL" id="CM010718">
    <property type="protein sequence ID" value="RZC58190.1"/>
    <property type="molecule type" value="Genomic_DNA"/>
</dbReference>
<dbReference type="AlphaFoldDB" id="A0A4Y7JDW6"/>
<dbReference type="Gramene" id="RZC58190">
    <property type="protein sequence ID" value="RZC58190"/>
    <property type="gene ID" value="C5167_005496"/>
</dbReference>
<sequence length="172" mass="19497">MVMSETNFREISKYLCEEGLMSKEYVPQHFAWGHYYHYLTPDGLEFLRTHLNPPSVEDSRAPKDDLPGVFGVFRGFGLIMEPHRSGAGKQLSAEDSAFMRRARLFGVESVETSNDGSVFQDGFILRLSTSGYHTIDESPMLLVPEVVPLKVIPLDNLPRLCIERGDYREPSI</sequence>
<evidence type="ECO:0000256" key="5">
    <source>
        <dbReference type="ARBA" id="ARBA00023274"/>
    </source>
</evidence>
<dbReference type="Gene3D" id="1.10.10.10">
    <property type="entry name" value="Winged helix-like DNA-binding domain superfamily/Winged helix DNA-binding domain"/>
    <property type="match status" value="1"/>
</dbReference>
<dbReference type="InterPro" id="IPR037447">
    <property type="entry name" value="Ribosomal_eS10"/>
</dbReference>
<dbReference type="GO" id="GO:0003723">
    <property type="term" value="F:RNA binding"/>
    <property type="evidence" value="ECO:0007669"/>
    <property type="project" value="TreeGrafter"/>
</dbReference>
<feature type="domain" description="Plectin/eS10 N-terminal" evidence="6">
    <location>
        <begin position="14"/>
        <end position="54"/>
    </location>
</feature>
<keyword evidence="5" id="KW-0687">Ribonucleoprotein</keyword>
<dbReference type="PANTHER" id="PTHR12146:SF0">
    <property type="entry name" value="RIBOSOMAL PROTEIN S10"/>
    <property type="match status" value="1"/>
</dbReference>
<dbReference type="Pfam" id="PF03501">
    <property type="entry name" value="S10_plectin"/>
    <property type="match status" value="1"/>
</dbReference>
<reference evidence="7 8" key="1">
    <citation type="journal article" date="2018" name="Science">
        <title>The opium poppy genome and morphinan production.</title>
        <authorList>
            <person name="Guo L."/>
            <person name="Winzer T."/>
            <person name="Yang X."/>
            <person name="Li Y."/>
            <person name="Ning Z."/>
            <person name="He Z."/>
            <person name="Teodor R."/>
            <person name="Lu Y."/>
            <person name="Bowser T.A."/>
            <person name="Graham I.A."/>
            <person name="Ye K."/>
        </authorList>
    </citation>
    <scope>NUCLEOTIDE SEQUENCE [LARGE SCALE GENOMIC DNA]</scope>
    <source>
        <strain evidence="8">cv. HN1</strain>
        <tissue evidence="7">Leaves</tissue>
    </source>
</reference>
<evidence type="ECO:0000256" key="1">
    <source>
        <dbReference type="ARBA" id="ARBA00004496"/>
    </source>
</evidence>
<dbReference type="STRING" id="3469.A0A4Y7JDW6"/>
<protein>
    <recommendedName>
        <fullName evidence="6">Plectin/eS10 N-terminal domain-containing protein</fullName>
    </recommendedName>
</protein>
<name>A0A4Y7JDW6_PAPSO</name>
<dbReference type="PANTHER" id="PTHR12146">
    <property type="entry name" value="40S RIBOSOMAL PROTEIN S10"/>
    <property type="match status" value="1"/>
</dbReference>
<keyword evidence="3" id="KW-0963">Cytoplasm</keyword>
<evidence type="ECO:0000259" key="6">
    <source>
        <dbReference type="Pfam" id="PF03501"/>
    </source>
</evidence>
<comment type="subcellular location">
    <subcellularLocation>
        <location evidence="1">Cytoplasm</location>
    </subcellularLocation>
</comment>
<dbReference type="InterPro" id="IPR005326">
    <property type="entry name" value="Plectin_eS10_N"/>
</dbReference>
<keyword evidence="8" id="KW-1185">Reference proteome</keyword>
<comment type="similarity">
    <text evidence="2">Belongs to the eukaryotic ribosomal protein eS10 family.</text>
</comment>